<dbReference type="EMBL" id="KL142379">
    <property type="protein sequence ID" value="KDR76108.1"/>
    <property type="molecule type" value="Genomic_DNA"/>
</dbReference>
<proteinExistence type="predicted"/>
<name>A0A067TAT0_GALM3</name>
<accession>A0A067TAT0</accession>
<evidence type="ECO:0000256" key="1">
    <source>
        <dbReference type="SAM" id="MobiDB-lite"/>
    </source>
</evidence>
<reference evidence="3" key="1">
    <citation type="journal article" date="2014" name="Proc. Natl. Acad. Sci. U.S.A.">
        <title>Extensive sampling of basidiomycete genomes demonstrates inadequacy of the white-rot/brown-rot paradigm for wood decay fungi.</title>
        <authorList>
            <person name="Riley R."/>
            <person name="Salamov A.A."/>
            <person name="Brown D.W."/>
            <person name="Nagy L.G."/>
            <person name="Floudas D."/>
            <person name="Held B.W."/>
            <person name="Levasseur A."/>
            <person name="Lombard V."/>
            <person name="Morin E."/>
            <person name="Otillar R."/>
            <person name="Lindquist E.A."/>
            <person name="Sun H."/>
            <person name="LaButti K.M."/>
            <person name="Schmutz J."/>
            <person name="Jabbour D."/>
            <person name="Luo H."/>
            <person name="Baker S.E."/>
            <person name="Pisabarro A.G."/>
            <person name="Walton J.D."/>
            <person name="Blanchette R.A."/>
            <person name="Henrissat B."/>
            <person name="Martin F."/>
            <person name="Cullen D."/>
            <person name="Hibbett D.S."/>
            <person name="Grigoriev I.V."/>
        </authorList>
    </citation>
    <scope>NUCLEOTIDE SEQUENCE [LARGE SCALE GENOMIC DNA]</scope>
    <source>
        <strain evidence="3">CBS 339.88</strain>
    </source>
</reference>
<gene>
    <name evidence="2" type="ORF">GALMADRAFT_139853</name>
</gene>
<sequence>MGDLIGVLHVAGVDGEVGTPDLASVTPEPQLASDADSDSKQKPKKVFSLEELEVFIKKFPANKNEDDPSALFVWSCESYVIRALAHLCEEGAFELPCKPEEMHEYTKRRIVVLKASPATKDVISVIPFAE</sequence>
<dbReference type="AlphaFoldDB" id="A0A067TAT0"/>
<dbReference type="HOGENOM" id="CLU_1938312_0_0_1"/>
<evidence type="ECO:0000313" key="2">
    <source>
        <dbReference type="EMBL" id="KDR76108.1"/>
    </source>
</evidence>
<dbReference type="Proteomes" id="UP000027222">
    <property type="component" value="Unassembled WGS sequence"/>
</dbReference>
<keyword evidence="3" id="KW-1185">Reference proteome</keyword>
<evidence type="ECO:0000313" key="3">
    <source>
        <dbReference type="Proteomes" id="UP000027222"/>
    </source>
</evidence>
<dbReference type="OrthoDB" id="2957013at2759"/>
<protein>
    <submittedName>
        <fullName evidence="2">Uncharacterized protein</fullName>
    </submittedName>
</protein>
<feature type="region of interest" description="Disordered" evidence="1">
    <location>
        <begin position="15"/>
        <end position="43"/>
    </location>
</feature>
<organism evidence="2 3">
    <name type="scientific">Galerina marginata (strain CBS 339.88)</name>
    <dbReference type="NCBI Taxonomy" id="685588"/>
    <lineage>
        <taxon>Eukaryota</taxon>
        <taxon>Fungi</taxon>
        <taxon>Dikarya</taxon>
        <taxon>Basidiomycota</taxon>
        <taxon>Agaricomycotina</taxon>
        <taxon>Agaricomycetes</taxon>
        <taxon>Agaricomycetidae</taxon>
        <taxon>Agaricales</taxon>
        <taxon>Agaricineae</taxon>
        <taxon>Strophariaceae</taxon>
        <taxon>Galerina</taxon>
    </lineage>
</organism>